<evidence type="ECO:0000256" key="2">
    <source>
        <dbReference type="SAM" id="MobiDB-lite"/>
    </source>
</evidence>
<dbReference type="InterPro" id="IPR005064">
    <property type="entry name" value="BUG"/>
</dbReference>
<dbReference type="Gene3D" id="3.40.190.10">
    <property type="entry name" value="Periplasmic binding protein-like II"/>
    <property type="match status" value="1"/>
</dbReference>
<sequence>MKRRHVLAATAALLPAFKAAARSYPERPIRMVVPFPPGSSTDTLGREVAQLLAKRLDQSIVVDNKPGALATLGAAEVARAKPDGYTLFFGTSTSQAAAPSLFKKLSYDPNKDFAPIGRVGAVVFALVVRADLPVQSVQELIDHGLKKNPKPLAWGYANSANQVAASALVRHAKFDSTAVPYKGVPQIVVDMLGGRSISRLPTRPASCRTSSPGKCAPRQ</sequence>
<keyword evidence="5" id="KW-1185">Reference proteome</keyword>
<feature type="chain" id="PRO_5046286507" evidence="3">
    <location>
        <begin position="22"/>
        <end position="219"/>
    </location>
</feature>
<dbReference type="PANTHER" id="PTHR42928">
    <property type="entry name" value="TRICARBOXYLATE-BINDING PROTEIN"/>
    <property type="match status" value="1"/>
</dbReference>
<proteinExistence type="inferred from homology"/>
<accession>A0ABX6P517</accession>
<dbReference type="Proteomes" id="UP000500826">
    <property type="component" value="Chromosome"/>
</dbReference>
<comment type="similarity">
    <text evidence="1">Belongs to the UPF0065 (bug) family.</text>
</comment>
<gene>
    <name evidence="4" type="ORF">HK414_22195</name>
</gene>
<dbReference type="EMBL" id="CP053418">
    <property type="protein sequence ID" value="QJW85168.1"/>
    <property type="molecule type" value="Genomic_DNA"/>
</dbReference>
<name>A0ABX6P517_9BURK</name>
<keyword evidence="3" id="KW-0732">Signal</keyword>
<dbReference type="Pfam" id="PF03401">
    <property type="entry name" value="TctC"/>
    <property type="match status" value="1"/>
</dbReference>
<feature type="region of interest" description="Disordered" evidence="2">
    <location>
        <begin position="200"/>
        <end position="219"/>
    </location>
</feature>
<dbReference type="Gene3D" id="3.40.190.150">
    <property type="entry name" value="Bordetella uptake gene, domain 1"/>
    <property type="match status" value="1"/>
</dbReference>
<protein>
    <submittedName>
        <fullName evidence="4">Tripartite tricarboxylate transporter substrate binding protein</fullName>
    </submittedName>
</protein>
<dbReference type="PANTHER" id="PTHR42928:SF5">
    <property type="entry name" value="BLR1237 PROTEIN"/>
    <property type="match status" value="1"/>
</dbReference>
<evidence type="ECO:0000313" key="4">
    <source>
        <dbReference type="EMBL" id="QJW85168.1"/>
    </source>
</evidence>
<evidence type="ECO:0000256" key="3">
    <source>
        <dbReference type="SAM" id="SignalP"/>
    </source>
</evidence>
<evidence type="ECO:0000313" key="5">
    <source>
        <dbReference type="Proteomes" id="UP000500826"/>
    </source>
</evidence>
<feature type="signal peptide" evidence="3">
    <location>
        <begin position="1"/>
        <end position="21"/>
    </location>
</feature>
<dbReference type="CDD" id="cd07012">
    <property type="entry name" value="PBP2_Bug_TTT"/>
    <property type="match status" value="1"/>
</dbReference>
<organism evidence="4 5">
    <name type="scientific">Ramlibacter terrae</name>
    <dbReference type="NCBI Taxonomy" id="2732511"/>
    <lineage>
        <taxon>Bacteria</taxon>
        <taxon>Pseudomonadati</taxon>
        <taxon>Pseudomonadota</taxon>
        <taxon>Betaproteobacteria</taxon>
        <taxon>Burkholderiales</taxon>
        <taxon>Comamonadaceae</taxon>
        <taxon>Ramlibacter</taxon>
    </lineage>
</organism>
<evidence type="ECO:0000256" key="1">
    <source>
        <dbReference type="ARBA" id="ARBA00006987"/>
    </source>
</evidence>
<reference evidence="4 5" key="1">
    <citation type="submission" date="2020-05" db="EMBL/GenBank/DDBJ databases">
        <title>Ramlibacter rhizophilus sp. nov., isolated from rhizosphere soil of national flower Mugunghwa from South Korea.</title>
        <authorList>
            <person name="Zheng-Fei Y."/>
            <person name="Huan T."/>
        </authorList>
    </citation>
    <scope>NUCLEOTIDE SEQUENCE [LARGE SCALE GENOMIC DNA]</scope>
    <source>
        <strain evidence="4 5">H242</strain>
    </source>
</reference>
<dbReference type="InterPro" id="IPR042100">
    <property type="entry name" value="Bug_dom1"/>
</dbReference>